<evidence type="ECO:0000313" key="3">
    <source>
        <dbReference type="Proteomes" id="UP000800035"/>
    </source>
</evidence>
<reference evidence="2" key="1">
    <citation type="journal article" date="2020" name="Stud. Mycol.">
        <title>101 Dothideomycetes genomes: a test case for predicting lifestyles and emergence of pathogens.</title>
        <authorList>
            <person name="Haridas S."/>
            <person name="Albert R."/>
            <person name="Binder M."/>
            <person name="Bloem J."/>
            <person name="Labutti K."/>
            <person name="Salamov A."/>
            <person name="Andreopoulos B."/>
            <person name="Baker S."/>
            <person name="Barry K."/>
            <person name="Bills G."/>
            <person name="Bluhm B."/>
            <person name="Cannon C."/>
            <person name="Castanera R."/>
            <person name="Culley D."/>
            <person name="Daum C."/>
            <person name="Ezra D."/>
            <person name="Gonzalez J."/>
            <person name="Henrissat B."/>
            <person name="Kuo A."/>
            <person name="Liang C."/>
            <person name="Lipzen A."/>
            <person name="Lutzoni F."/>
            <person name="Magnuson J."/>
            <person name="Mondo S."/>
            <person name="Nolan M."/>
            <person name="Ohm R."/>
            <person name="Pangilinan J."/>
            <person name="Park H.-J."/>
            <person name="Ramirez L."/>
            <person name="Alfaro M."/>
            <person name="Sun H."/>
            <person name="Tritt A."/>
            <person name="Yoshinaga Y."/>
            <person name="Zwiers L.-H."/>
            <person name="Turgeon B."/>
            <person name="Goodwin S."/>
            <person name="Spatafora J."/>
            <person name="Crous P."/>
            <person name="Grigoriev I."/>
        </authorList>
    </citation>
    <scope>NUCLEOTIDE SEQUENCE</scope>
    <source>
        <strain evidence="2">CBS 675.92</strain>
    </source>
</reference>
<name>A0A6A5U3Y8_9PLEO</name>
<protein>
    <recommendedName>
        <fullName evidence="4">D-aminoacid aminotransferase-like PLP-dependent enzyme</fullName>
    </recommendedName>
</protein>
<dbReference type="SUPFAM" id="SSF56752">
    <property type="entry name" value="D-aminoacid aminotransferase-like PLP-dependent enzymes"/>
    <property type="match status" value="1"/>
</dbReference>
<evidence type="ECO:0008006" key="4">
    <source>
        <dbReference type="Google" id="ProtNLM"/>
    </source>
</evidence>
<dbReference type="EMBL" id="ML976984">
    <property type="protein sequence ID" value="KAF1959575.1"/>
    <property type="molecule type" value="Genomic_DNA"/>
</dbReference>
<dbReference type="InterPro" id="IPR043131">
    <property type="entry name" value="BCAT-like_N"/>
</dbReference>
<dbReference type="Gene3D" id="3.30.470.10">
    <property type="match status" value="1"/>
</dbReference>
<gene>
    <name evidence="2" type="ORF">CC80DRAFT_590789</name>
</gene>
<dbReference type="Proteomes" id="UP000800035">
    <property type="component" value="Unassembled WGS sequence"/>
</dbReference>
<dbReference type="InterPro" id="IPR036038">
    <property type="entry name" value="Aminotransferase-like"/>
</dbReference>
<evidence type="ECO:0000313" key="2">
    <source>
        <dbReference type="EMBL" id="KAF1959575.1"/>
    </source>
</evidence>
<dbReference type="OrthoDB" id="5288718at2759"/>
<keyword evidence="3" id="KW-1185">Reference proteome</keyword>
<accession>A0A6A5U3Y8</accession>
<dbReference type="InterPro" id="IPR001544">
    <property type="entry name" value="Aminotrans_IV"/>
</dbReference>
<feature type="compositionally biased region" description="Low complexity" evidence="1">
    <location>
        <begin position="37"/>
        <end position="49"/>
    </location>
</feature>
<evidence type="ECO:0000256" key="1">
    <source>
        <dbReference type="SAM" id="MobiDB-lite"/>
    </source>
</evidence>
<feature type="region of interest" description="Disordered" evidence="1">
    <location>
        <begin position="31"/>
        <end position="54"/>
    </location>
</feature>
<dbReference type="InterPro" id="IPR043132">
    <property type="entry name" value="BCAT-like_C"/>
</dbReference>
<sequence length="292" mass="32401">MASSNNELKPAMDFTDVELFTSLRYDPLLENHDVDATNSTSTNNNNPSNPKEKSPFYLLQYHHDRILEAAAHLHWPLVQETLPTLPSFEEKIVKDMQAKNISPAPTKVRFAINQHGKFTISYMPLPPVPITTLFPPHLPHPSPSPPHQTFENVYIDTHPSPTSPATTYKTTHRTVYDNACARFAAVLPSSFGGEVLIWDAEGEVLEGTYTSVYFWRGGRWVTPPVATGPEVWKGHKGTSRRWALERGICGEEVVGRESVGEGEVVWLSNGARGFWTGRVVASELGGEGELAV</sequence>
<dbReference type="Gene3D" id="3.20.10.10">
    <property type="entry name" value="D-amino Acid Aminotransferase, subunit A, domain 2"/>
    <property type="match status" value="1"/>
</dbReference>
<dbReference type="GO" id="GO:0003824">
    <property type="term" value="F:catalytic activity"/>
    <property type="evidence" value="ECO:0007669"/>
    <property type="project" value="InterPro"/>
</dbReference>
<proteinExistence type="predicted"/>
<organism evidence="2 3">
    <name type="scientific">Byssothecium circinans</name>
    <dbReference type="NCBI Taxonomy" id="147558"/>
    <lineage>
        <taxon>Eukaryota</taxon>
        <taxon>Fungi</taxon>
        <taxon>Dikarya</taxon>
        <taxon>Ascomycota</taxon>
        <taxon>Pezizomycotina</taxon>
        <taxon>Dothideomycetes</taxon>
        <taxon>Pleosporomycetidae</taxon>
        <taxon>Pleosporales</taxon>
        <taxon>Massarineae</taxon>
        <taxon>Massarinaceae</taxon>
        <taxon>Byssothecium</taxon>
    </lineage>
</organism>
<dbReference type="Pfam" id="PF01063">
    <property type="entry name" value="Aminotran_4"/>
    <property type="match status" value="1"/>
</dbReference>
<dbReference type="AlphaFoldDB" id="A0A6A5U3Y8"/>